<dbReference type="AlphaFoldDB" id="A0A927J0I7"/>
<proteinExistence type="predicted"/>
<evidence type="ECO:0000256" key="2">
    <source>
        <dbReference type="SAM" id="SignalP"/>
    </source>
</evidence>
<dbReference type="EMBL" id="JACYHB010000008">
    <property type="protein sequence ID" value="MBD8079616.1"/>
    <property type="molecule type" value="Genomic_DNA"/>
</dbReference>
<feature type="domain" description="YncI copper-binding" evidence="3">
    <location>
        <begin position="28"/>
        <end position="174"/>
    </location>
</feature>
<evidence type="ECO:0000256" key="1">
    <source>
        <dbReference type="SAM" id="Phobius"/>
    </source>
</evidence>
<organism evidence="4 5">
    <name type="scientific">Cellulosimicrobium arenosum</name>
    <dbReference type="NCBI Taxonomy" id="2708133"/>
    <lineage>
        <taxon>Bacteria</taxon>
        <taxon>Bacillati</taxon>
        <taxon>Actinomycetota</taxon>
        <taxon>Actinomycetes</taxon>
        <taxon>Micrococcales</taxon>
        <taxon>Promicromonosporaceae</taxon>
        <taxon>Cellulosimicrobium</taxon>
    </lineage>
</organism>
<keyword evidence="1" id="KW-0812">Transmembrane</keyword>
<sequence length="252" mass="25850">MRKTLRALSAATLTTGLVVAGASIASAHVTITPDTTTAGSYGLLTVSVPHGCDASSTTEVSVQMPEQIVAVTPSVNPGWDVEKVMEDLDSPVADGHGGEYTERVSEVVYTAKTPLPDGYRDAFVLSLKIPDVAGDTLVFPTVQTCEEGESAWVEVPAEGQSEEELDLPAPMFEVTAAEAEGDAAATDEEATADEETADVAEADAEEPAADGTAVASSDDAGTPAATWVALALGAAGLVLGLVAFLRTRRTQG</sequence>
<reference evidence="4" key="1">
    <citation type="journal article" date="2018" name="Curr. Microbiol.">
        <title>Cellulosimicrobium arenosum sp. nov., Isolated from Marine Sediment Sand.</title>
        <authorList>
            <person name="Oh M."/>
            <person name="Kim J.H."/>
            <person name="Yoon J.H."/>
            <person name="Schumann P."/>
            <person name="Kim W."/>
        </authorList>
    </citation>
    <scope>NUCLEOTIDE SEQUENCE</scope>
    <source>
        <strain evidence="4">KCTC 49039</strain>
    </source>
</reference>
<keyword evidence="2" id="KW-0732">Signal</keyword>
<evidence type="ECO:0000313" key="4">
    <source>
        <dbReference type="EMBL" id="MBD8079616.1"/>
    </source>
</evidence>
<reference evidence="4" key="2">
    <citation type="submission" date="2020-09" db="EMBL/GenBank/DDBJ databases">
        <authorList>
            <person name="Yu Y."/>
        </authorList>
    </citation>
    <scope>NUCLEOTIDE SEQUENCE</scope>
    <source>
        <strain evidence="4">KCTC 49039</strain>
    </source>
</reference>
<feature type="signal peptide" evidence="2">
    <location>
        <begin position="1"/>
        <end position="27"/>
    </location>
</feature>
<dbReference type="Pfam" id="PF07987">
    <property type="entry name" value="DUF1775"/>
    <property type="match status" value="1"/>
</dbReference>
<gene>
    <name evidence="4" type="ORF">IF651_11165</name>
</gene>
<keyword evidence="1" id="KW-1133">Transmembrane helix</keyword>
<evidence type="ECO:0000313" key="5">
    <source>
        <dbReference type="Proteomes" id="UP000610846"/>
    </source>
</evidence>
<dbReference type="Proteomes" id="UP000610846">
    <property type="component" value="Unassembled WGS sequence"/>
</dbReference>
<dbReference type="CDD" id="cd08545">
    <property type="entry name" value="YcnI_like"/>
    <property type="match status" value="1"/>
</dbReference>
<dbReference type="InterPro" id="IPR012533">
    <property type="entry name" value="YcnI-copper_dom"/>
</dbReference>
<keyword evidence="1" id="KW-0472">Membrane</keyword>
<keyword evidence="5" id="KW-1185">Reference proteome</keyword>
<evidence type="ECO:0000259" key="3">
    <source>
        <dbReference type="Pfam" id="PF07987"/>
    </source>
</evidence>
<accession>A0A927J0I7</accession>
<feature type="chain" id="PRO_5036873614" evidence="2">
    <location>
        <begin position="28"/>
        <end position="252"/>
    </location>
</feature>
<feature type="transmembrane region" description="Helical" evidence="1">
    <location>
        <begin position="224"/>
        <end position="245"/>
    </location>
</feature>
<protein>
    <submittedName>
        <fullName evidence="4">YcnI family protein</fullName>
    </submittedName>
</protein>
<dbReference type="InterPro" id="IPR038507">
    <property type="entry name" value="YcnI-like_sf"/>
</dbReference>
<name>A0A927J0I7_9MICO</name>
<dbReference type="Gene3D" id="2.60.40.2230">
    <property type="entry name" value="Uncharacterised protein YcnI-like PF07987, DUF1775"/>
    <property type="match status" value="1"/>
</dbReference>
<comment type="caution">
    <text evidence="4">The sequence shown here is derived from an EMBL/GenBank/DDBJ whole genome shotgun (WGS) entry which is preliminary data.</text>
</comment>
<dbReference type="RefSeq" id="WP_191829195.1">
    <property type="nucleotide sequence ID" value="NZ_JACYHB010000008.1"/>
</dbReference>